<dbReference type="Pfam" id="PF11274">
    <property type="entry name" value="DUF3074"/>
    <property type="match status" value="1"/>
</dbReference>
<dbReference type="GeneID" id="9182995"/>
<evidence type="ECO:0000313" key="3">
    <source>
        <dbReference type="EMBL" id="CAZ81959.1"/>
    </source>
</evidence>
<feature type="region of interest" description="Disordered" evidence="1">
    <location>
        <begin position="258"/>
        <end position="280"/>
    </location>
</feature>
<dbReference type="EMBL" id="FN430097">
    <property type="protein sequence ID" value="CAZ81959.1"/>
    <property type="molecule type" value="Genomic_DNA"/>
</dbReference>
<dbReference type="Proteomes" id="UP000006911">
    <property type="component" value="Unassembled WGS sequence"/>
</dbReference>
<gene>
    <name evidence="3" type="ORF">GSTUM_00005609001</name>
</gene>
<dbReference type="KEGG" id="tml:GSTUM_00005609001"/>
<dbReference type="InterPro" id="IPR024500">
    <property type="entry name" value="DUF3074"/>
</dbReference>
<feature type="domain" description="DUF3074" evidence="2">
    <location>
        <begin position="176"/>
        <end position="424"/>
    </location>
</feature>
<dbReference type="AlphaFoldDB" id="D5GBV9"/>
<feature type="region of interest" description="Disordered" evidence="1">
    <location>
        <begin position="366"/>
        <end position="390"/>
    </location>
</feature>
<protein>
    <submittedName>
        <fullName evidence="3">(Perigord truffle) hypothetical protein</fullName>
    </submittedName>
</protein>
<evidence type="ECO:0000259" key="2">
    <source>
        <dbReference type="Pfam" id="PF11274"/>
    </source>
</evidence>
<dbReference type="SUPFAM" id="SSF55961">
    <property type="entry name" value="Bet v1-like"/>
    <property type="match status" value="1"/>
</dbReference>
<dbReference type="InterPro" id="IPR023393">
    <property type="entry name" value="START-like_dom_sf"/>
</dbReference>
<dbReference type="eggNOG" id="ENOG502S6FW">
    <property type="taxonomic scope" value="Eukaryota"/>
</dbReference>
<evidence type="ECO:0000256" key="1">
    <source>
        <dbReference type="SAM" id="MobiDB-lite"/>
    </source>
</evidence>
<dbReference type="InParanoid" id="D5GBV9"/>
<sequence length="447" mass="50306">MTCFQRHDSGPCAAKSKQTFQPHQNPEIIFHSVSPRSPFPFSSHRCFIASSVLFISASFNLWALRCTELLLRITSNPDISWLVFMAALVEALKSLSPTSVDSLPREDDLEGYLANSLRDARVLISSLPPSEEGVPTELGGVEELRREWRPINLSAKENPLGIQVFKLQSRDGKGAWFARRSVHAGIGFKRFRAGLEREFQQGDGKGVREERGNVRGIGRERQVERKRCKLGRIEVNYLSAQFPGPSAPRDFVTACLTSSASPEDLSQQSQPYDSPPTKSRQFTMVSRPLTDHPECAERQGYVRGQYESVEFIREIPAEQNLRINRRDGSVLPVVKRVWSVPNLLEDKGRVDHGGRKRGQTIAFADGAKPGDREEYTPRGSIDSANMPVEDPEEKPVEWIMISRSDPGGSVPRWMVERGTPGSIQMTIQRRRKRGKPMLEPAWVDLMN</sequence>
<proteinExistence type="predicted"/>
<evidence type="ECO:0000313" key="4">
    <source>
        <dbReference type="Proteomes" id="UP000006911"/>
    </source>
</evidence>
<dbReference type="RefSeq" id="XP_002837768.1">
    <property type="nucleotide sequence ID" value="XM_002837722.1"/>
</dbReference>
<accession>D5GBV9</accession>
<dbReference type="Gene3D" id="3.30.530.20">
    <property type="match status" value="1"/>
</dbReference>
<dbReference type="PANTHER" id="PTHR40370:SF1">
    <property type="entry name" value="DUF3074 DOMAIN-CONTAINING PROTEIN"/>
    <property type="match status" value="1"/>
</dbReference>
<dbReference type="PANTHER" id="PTHR40370">
    <property type="entry name" value="EXPRESSED PROTEIN"/>
    <property type="match status" value="1"/>
</dbReference>
<feature type="region of interest" description="Disordered" evidence="1">
    <location>
        <begin position="1"/>
        <end position="20"/>
    </location>
</feature>
<keyword evidence="4" id="KW-1185">Reference proteome</keyword>
<name>D5GBV9_TUBMM</name>
<dbReference type="HOGENOM" id="CLU_612800_0_0_1"/>
<organism evidence="3 4">
    <name type="scientific">Tuber melanosporum (strain Mel28)</name>
    <name type="common">Perigord black truffle</name>
    <dbReference type="NCBI Taxonomy" id="656061"/>
    <lineage>
        <taxon>Eukaryota</taxon>
        <taxon>Fungi</taxon>
        <taxon>Dikarya</taxon>
        <taxon>Ascomycota</taxon>
        <taxon>Pezizomycotina</taxon>
        <taxon>Pezizomycetes</taxon>
        <taxon>Pezizales</taxon>
        <taxon>Tuberaceae</taxon>
        <taxon>Tuber</taxon>
    </lineage>
</organism>
<reference evidence="3 4" key="1">
    <citation type="journal article" date="2010" name="Nature">
        <title>Perigord black truffle genome uncovers evolutionary origins and mechanisms of symbiosis.</title>
        <authorList>
            <person name="Martin F."/>
            <person name="Kohler A."/>
            <person name="Murat C."/>
            <person name="Balestrini R."/>
            <person name="Coutinho P.M."/>
            <person name="Jaillon O."/>
            <person name="Montanini B."/>
            <person name="Morin E."/>
            <person name="Noel B."/>
            <person name="Percudani R."/>
            <person name="Porcel B."/>
            <person name="Rubini A."/>
            <person name="Amicucci A."/>
            <person name="Amselem J."/>
            <person name="Anthouard V."/>
            <person name="Arcioni S."/>
            <person name="Artiguenave F."/>
            <person name="Aury J.M."/>
            <person name="Ballario P."/>
            <person name="Bolchi A."/>
            <person name="Brenna A."/>
            <person name="Brun A."/>
            <person name="Buee M."/>
            <person name="Cantarel B."/>
            <person name="Chevalier G."/>
            <person name="Couloux A."/>
            <person name="Da Silva C."/>
            <person name="Denoeud F."/>
            <person name="Duplessis S."/>
            <person name="Ghignone S."/>
            <person name="Hilselberger B."/>
            <person name="Iotti M."/>
            <person name="Marcais B."/>
            <person name="Mello A."/>
            <person name="Miranda M."/>
            <person name="Pacioni G."/>
            <person name="Quesneville H."/>
            <person name="Riccioni C."/>
            <person name="Ruotolo R."/>
            <person name="Splivallo R."/>
            <person name="Stocchi V."/>
            <person name="Tisserant E."/>
            <person name="Viscomi A.R."/>
            <person name="Zambonelli A."/>
            <person name="Zampieri E."/>
            <person name="Henrissat B."/>
            <person name="Lebrun M.H."/>
            <person name="Paolocci F."/>
            <person name="Bonfante P."/>
            <person name="Ottonello S."/>
            <person name="Wincker P."/>
        </authorList>
    </citation>
    <scope>NUCLEOTIDE SEQUENCE [LARGE SCALE GENOMIC DNA]</scope>
    <source>
        <strain evidence="3 4">Mel28</strain>
    </source>
</reference>